<dbReference type="AlphaFoldDB" id="A0A4D7K7K1"/>
<protein>
    <submittedName>
        <fullName evidence="1">Uncharacterized protein</fullName>
    </submittedName>
</protein>
<proteinExistence type="predicted"/>
<gene>
    <name evidence="1" type="ORF">DCC35_19180</name>
</gene>
<evidence type="ECO:0000313" key="2">
    <source>
        <dbReference type="Proteomes" id="UP000298616"/>
    </source>
</evidence>
<dbReference type="KEGG" id="fpf:DCC35_19180"/>
<accession>A0A4D7K7K1</accession>
<organism evidence="1 2">
    <name type="scientific">Mangrovivirga cuniculi</name>
    <dbReference type="NCBI Taxonomy" id="2715131"/>
    <lineage>
        <taxon>Bacteria</taxon>
        <taxon>Pseudomonadati</taxon>
        <taxon>Bacteroidota</taxon>
        <taxon>Cytophagia</taxon>
        <taxon>Cytophagales</taxon>
        <taxon>Mangrovivirgaceae</taxon>
        <taxon>Mangrovivirga</taxon>
    </lineage>
</organism>
<keyword evidence="2" id="KW-1185">Reference proteome</keyword>
<dbReference type="RefSeq" id="WP_137092296.1">
    <property type="nucleotide sequence ID" value="NZ_CP028923.1"/>
</dbReference>
<dbReference type="OrthoDB" id="1923405at2"/>
<dbReference type="EMBL" id="CP028923">
    <property type="protein sequence ID" value="QCK16704.1"/>
    <property type="molecule type" value="Genomic_DNA"/>
</dbReference>
<reference evidence="1 2" key="1">
    <citation type="submission" date="2018-04" db="EMBL/GenBank/DDBJ databases">
        <title>Complete genome uncultured novel isolate.</title>
        <authorList>
            <person name="Merlino G."/>
        </authorList>
    </citation>
    <scope>NUCLEOTIDE SEQUENCE [LARGE SCALE GENOMIC DNA]</scope>
    <source>
        <strain evidence="2">R1DC9</strain>
    </source>
</reference>
<name>A0A4D7K7K1_9BACT</name>
<dbReference type="Proteomes" id="UP000298616">
    <property type="component" value="Chromosome"/>
</dbReference>
<sequence length="219" mass="25435">MLLEPGENYDNKIGDYRFFSSEECNVKNAKLLEDFEKKADNINVKPLPKKFSFKVYDIPANSMDELVVQIGVITHKLSNSIKAGPVLFLSDFAIPWLSQNNEFPPVKNAQEYLKKLGIDEKFSGGFLVNESDLMEFMSHLFWLIRCNAELPPCYFTFEKFNFITNLCQYGNFHFTFYCEEERIELEKVFDQLGMNEVPGGFCYERFSEGSSIEGRRIEL</sequence>
<evidence type="ECO:0000313" key="1">
    <source>
        <dbReference type="EMBL" id="QCK16704.1"/>
    </source>
</evidence>